<protein>
    <submittedName>
        <fullName evidence="1">Uncharacterized protein</fullName>
    </submittedName>
</protein>
<dbReference type="AlphaFoldDB" id="A0A816HII0"/>
<sequence length="89" mass="10213">MTKREASVGFMVNSQAAKSVIAFQPISGRLVILTIDNTIKTHIVSIYVPTEASPDPKKDDFYNQLQCPHRYGQKWMRNSDGQIWSWQNQ</sequence>
<name>A0A816HII0_ADIRI</name>
<evidence type="ECO:0000313" key="2">
    <source>
        <dbReference type="Proteomes" id="UP000663828"/>
    </source>
</evidence>
<dbReference type="EMBL" id="CAJNOR010018621">
    <property type="protein sequence ID" value="CAF1688784.1"/>
    <property type="molecule type" value="Genomic_DNA"/>
</dbReference>
<accession>A0A816HII0</accession>
<dbReference type="Proteomes" id="UP000663828">
    <property type="component" value="Unassembled WGS sequence"/>
</dbReference>
<keyword evidence="2" id="KW-1185">Reference proteome</keyword>
<organism evidence="1 2">
    <name type="scientific">Adineta ricciae</name>
    <name type="common">Rotifer</name>
    <dbReference type="NCBI Taxonomy" id="249248"/>
    <lineage>
        <taxon>Eukaryota</taxon>
        <taxon>Metazoa</taxon>
        <taxon>Spiralia</taxon>
        <taxon>Gnathifera</taxon>
        <taxon>Rotifera</taxon>
        <taxon>Eurotatoria</taxon>
        <taxon>Bdelloidea</taxon>
        <taxon>Adinetida</taxon>
        <taxon>Adinetidae</taxon>
        <taxon>Adineta</taxon>
    </lineage>
</organism>
<reference evidence="1" key="1">
    <citation type="submission" date="2021-02" db="EMBL/GenBank/DDBJ databases">
        <authorList>
            <person name="Nowell W R."/>
        </authorList>
    </citation>
    <scope>NUCLEOTIDE SEQUENCE</scope>
</reference>
<comment type="caution">
    <text evidence="1">The sequence shown here is derived from an EMBL/GenBank/DDBJ whole genome shotgun (WGS) entry which is preliminary data.</text>
</comment>
<proteinExistence type="predicted"/>
<gene>
    <name evidence="1" type="ORF">XAT740_LOCUS63007</name>
</gene>
<evidence type="ECO:0000313" key="1">
    <source>
        <dbReference type="EMBL" id="CAF1688784.1"/>
    </source>
</evidence>